<name>A0A0G0IIP5_9BACT</name>
<sequence>MQKTKMLNEAVPAPSPFGEGWGGASKPIIYSTPMVQANLEGRKTLTRRIVKPQPKEPFIFDKNSNSIIESPGYCVEPIECPYGQPGDVLWVREKFACTLGKYEPETTYSYFADSFHWSFYPNDDMKGETACQWHDEALAKEVKWKSPRFMPKSAARIWLQIEEIKVERLQDVTEKDAIAEGVTRFFTINWRFKNYNNPDDKSGFLQAITSFQSLWGKINGPESWEQNPWVWVVKVKVLSTTGRPQSIL</sequence>
<comment type="caution">
    <text evidence="1">The sequence shown here is derived from an EMBL/GenBank/DDBJ whole genome shotgun (WGS) entry which is preliminary data.</text>
</comment>
<reference evidence="1 2" key="1">
    <citation type="journal article" date="2015" name="Nature">
        <title>rRNA introns, odd ribosomes, and small enigmatic genomes across a large radiation of phyla.</title>
        <authorList>
            <person name="Brown C.T."/>
            <person name="Hug L.A."/>
            <person name="Thomas B.C."/>
            <person name="Sharon I."/>
            <person name="Castelle C.J."/>
            <person name="Singh A."/>
            <person name="Wilkins M.J."/>
            <person name="Williams K.H."/>
            <person name="Banfield J.F."/>
        </authorList>
    </citation>
    <scope>NUCLEOTIDE SEQUENCE [LARGE SCALE GENOMIC DNA]</scope>
</reference>
<dbReference type="EMBL" id="LBSK01000034">
    <property type="protein sequence ID" value="KKQ15901.1"/>
    <property type="molecule type" value="Genomic_DNA"/>
</dbReference>
<dbReference type="AlphaFoldDB" id="A0A0G0IIP5"/>
<organism evidence="1 2">
    <name type="scientific">candidate division WS6 bacterium GW2011_GWF1_36_8</name>
    <dbReference type="NCBI Taxonomy" id="1619098"/>
    <lineage>
        <taxon>Bacteria</taxon>
        <taxon>Candidatus Dojkabacteria</taxon>
    </lineage>
</organism>
<protein>
    <submittedName>
        <fullName evidence="1">Uncharacterized protein</fullName>
    </submittedName>
</protein>
<dbReference type="Proteomes" id="UP000033886">
    <property type="component" value="Unassembled WGS sequence"/>
</dbReference>
<accession>A0A0G0IIP5</accession>
<proteinExistence type="predicted"/>
<evidence type="ECO:0000313" key="1">
    <source>
        <dbReference type="EMBL" id="KKQ15901.1"/>
    </source>
</evidence>
<evidence type="ECO:0000313" key="2">
    <source>
        <dbReference type="Proteomes" id="UP000033886"/>
    </source>
</evidence>
<gene>
    <name evidence="1" type="ORF">US29_C0034G0005</name>
</gene>